<dbReference type="AlphaFoldDB" id="A0A7R9E8L0"/>
<sequence length="123" mass="14171">MNERMEISCLMFNKTRANLSKRPKYTGITQQSQTSLNTAKLNCRLTVAELTCDKDCTMAWGSSMWSQEFVGHPAKRERARMNVVFVMWGSSRNCMVPTGQGRHFLKTPWILPVGHQFTLHNYL</sequence>
<name>A0A7R9E8L0_9NEOP</name>
<reference evidence="1" key="1">
    <citation type="submission" date="2020-11" db="EMBL/GenBank/DDBJ databases">
        <authorList>
            <person name="Tran Van P."/>
        </authorList>
    </citation>
    <scope>NUCLEOTIDE SEQUENCE</scope>
</reference>
<accession>A0A7R9E8L0</accession>
<proteinExistence type="predicted"/>
<protein>
    <submittedName>
        <fullName evidence="1">Uncharacterized protein</fullName>
    </submittedName>
</protein>
<gene>
    <name evidence="1" type="ORF">TMSB3V08_LOCUS5294</name>
</gene>
<organism evidence="1">
    <name type="scientific">Timema monikensis</name>
    <dbReference type="NCBI Taxonomy" id="170555"/>
    <lineage>
        <taxon>Eukaryota</taxon>
        <taxon>Metazoa</taxon>
        <taxon>Ecdysozoa</taxon>
        <taxon>Arthropoda</taxon>
        <taxon>Hexapoda</taxon>
        <taxon>Insecta</taxon>
        <taxon>Pterygota</taxon>
        <taxon>Neoptera</taxon>
        <taxon>Polyneoptera</taxon>
        <taxon>Phasmatodea</taxon>
        <taxon>Timematodea</taxon>
        <taxon>Timematoidea</taxon>
        <taxon>Timematidae</taxon>
        <taxon>Timema</taxon>
    </lineage>
</organism>
<evidence type="ECO:0000313" key="1">
    <source>
        <dbReference type="EMBL" id="CAD7428490.1"/>
    </source>
</evidence>
<dbReference type="EMBL" id="OB793754">
    <property type="protein sequence ID" value="CAD7428490.1"/>
    <property type="molecule type" value="Genomic_DNA"/>
</dbReference>